<evidence type="ECO:0000256" key="1">
    <source>
        <dbReference type="ARBA" id="ARBA00001911"/>
    </source>
</evidence>
<sequence length="64" mass="7191">MRILVTGGAGYIGSHLVDALMAQGHEIYVVDNLSTGRIDNIRHLLENEHFHFVNDSILNETLME</sequence>
<dbReference type="Gene3D" id="3.40.50.720">
    <property type="entry name" value="NAD(P)-binding Rossmann-like Domain"/>
    <property type="match status" value="1"/>
</dbReference>
<dbReference type="GO" id="GO:0033320">
    <property type="term" value="P:UDP-D-xylose biosynthetic process"/>
    <property type="evidence" value="ECO:0007669"/>
    <property type="project" value="UniProtKB-UniPathway"/>
</dbReference>
<feature type="non-terminal residue" evidence="6">
    <location>
        <position position="64"/>
    </location>
</feature>
<reference evidence="6" key="1">
    <citation type="journal article" date="2014" name="Front. Microbiol.">
        <title>High frequency of phylogenetically diverse reductive dehalogenase-homologous genes in deep subseafloor sedimentary metagenomes.</title>
        <authorList>
            <person name="Kawai M."/>
            <person name="Futagami T."/>
            <person name="Toyoda A."/>
            <person name="Takaki Y."/>
            <person name="Nishi S."/>
            <person name="Hori S."/>
            <person name="Arai W."/>
            <person name="Tsubouchi T."/>
            <person name="Morono Y."/>
            <person name="Uchiyama I."/>
            <person name="Ito T."/>
            <person name="Fujiyama A."/>
            <person name="Inagaki F."/>
            <person name="Takami H."/>
        </authorList>
    </citation>
    <scope>NUCLEOTIDE SEQUENCE</scope>
    <source>
        <strain evidence="6">Expedition CK06-06</strain>
    </source>
</reference>
<dbReference type="PANTHER" id="PTHR43078">
    <property type="entry name" value="UDP-GLUCURONIC ACID DECARBOXYLASE-RELATED"/>
    <property type="match status" value="1"/>
</dbReference>
<comment type="cofactor">
    <cofactor evidence="1">
        <name>NAD(+)</name>
        <dbReference type="ChEBI" id="CHEBI:57540"/>
    </cofactor>
</comment>
<name>X0V1Z8_9ZZZZ</name>
<evidence type="ECO:0000256" key="2">
    <source>
        <dbReference type="ARBA" id="ARBA00022793"/>
    </source>
</evidence>
<dbReference type="InterPro" id="IPR001509">
    <property type="entry name" value="Epimerase_deHydtase"/>
</dbReference>
<organism evidence="6">
    <name type="scientific">marine sediment metagenome</name>
    <dbReference type="NCBI Taxonomy" id="412755"/>
    <lineage>
        <taxon>unclassified sequences</taxon>
        <taxon>metagenomes</taxon>
        <taxon>ecological metagenomes</taxon>
    </lineage>
</organism>
<dbReference type="SUPFAM" id="SSF51735">
    <property type="entry name" value="NAD(P)-binding Rossmann-fold domains"/>
    <property type="match status" value="1"/>
</dbReference>
<evidence type="ECO:0000259" key="5">
    <source>
        <dbReference type="Pfam" id="PF01370"/>
    </source>
</evidence>
<evidence type="ECO:0000256" key="3">
    <source>
        <dbReference type="ARBA" id="ARBA00023027"/>
    </source>
</evidence>
<accession>X0V1Z8</accession>
<dbReference type="PANTHER" id="PTHR43078:SF6">
    <property type="entry name" value="UDP-GLUCURONIC ACID DECARBOXYLASE 1"/>
    <property type="match status" value="1"/>
</dbReference>
<dbReference type="UniPathway" id="UPA00796">
    <property type="reaction ID" value="UER00771"/>
</dbReference>
<gene>
    <name evidence="6" type="ORF">S01H1_44329</name>
</gene>
<dbReference type="InterPro" id="IPR044516">
    <property type="entry name" value="UXS-like"/>
</dbReference>
<dbReference type="GO" id="GO:0042732">
    <property type="term" value="P:D-xylose metabolic process"/>
    <property type="evidence" value="ECO:0007669"/>
    <property type="project" value="InterPro"/>
</dbReference>
<keyword evidence="4" id="KW-0456">Lyase</keyword>
<proteinExistence type="predicted"/>
<comment type="caution">
    <text evidence="6">The sequence shown here is derived from an EMBL/GenBank/DDBJ whole genome shotgun (WGS) entry which is preliminary data.</text>
</comment>
<dbReference type="GO" id="GO:0070403">
    <property type="term" value="F:NAD+ binding"/>
    <property type="evidence" value="ECO:0007669"/>
    <property type="project" value="InterPro"/>
</dbReference>
<dbReference type="GO" id="GO:0005737">
    <property type="term" value="C:cytoplasm"/>
    <property type="evidence" value="ECO:0007669"/>
    <property type="project" value="TreeGrafter"/>
</dbReference>
<dbReference type="InterPro" id="IPR036291">
    <property type="entry name" value="NAD(P)-bd_dom_sf"/>
</dbReference>
<keyword evidence="2" id="KW-0210">Decarboxylase</keyword>
<protein>
    <recommendedName>
        <fullName evidence="5">NAD-dependent epimerase/dehydratase domain-containing protein</fullName>
    </recommendedName>
</protein>
<dbReference type="Pfam" id="PF01370">
    <property type="entry name" value="Epimerase"/>
    <property type="match status" value="1"/>
</dbReference>
<evidence type="ECO:0000256" key="4">
    <source>
        <dbReference type="ARBA" id="ARBA00023239"/>
    </source>
</evidence>
<feature type="domain" description="NAD-dependent epimerase/dehydratase" evidence="5">
    <location>
        <begin position="3"/>
        <end position="54"/>
    </location>
</feature>
<evidence type="ECO:0000313" key="6">
    <source>
        <dbReference type="EMBL" id="GAG06528.1"/>
    </source>
</evidence>
<dbReference type="EMBL" id="BARS01028275">
    <property type="protein sequence ID" value="GAG06528.1"/>
    <property type="molecule type" value="Genomic_DNA"/>
</dbReference>
<dbReference type="AlphaFoldDB" id="X0V1Z8"/>
<keyword evidence="3" id="KW-0520">NAD</keyword>
<dbReference type="GO" id="GO:0048040">
    <property type="term" value="F:UDP-glucuronate decarboxylase activity"/>
    <property type="evidence" value="ECO:0007669"/>
    <property type="project" value="TreeGrafter"/>
</dbReference>